<dbReference type="GO" id="GO:0000293">
    <property type="term" value="F:ferric-chelate reductase activity"/>
    <property type="evidence" value="ECO:0007669"/>
    <property type="project" value="UniProtKB-ARBA"/>
</dbReference>
<evidence type="ECO:0000256" key="7">
    <source>
        <dbReference type="ARBA" id="ARBA00023002"/>
    </source>
</evidence>
<evidence type="ECO:0000259" key="13">
    <source>
        <dbReference type="PROSITE" id="PS51384"/>
    </source>
</evidence>
<reference evidence="14 15" key="1">
    <citation type="journal article" date="2015" name="Genome Announc.">
        <title>Genome sequence and annotation of Trichoderma parareesei, the ancestor of the cellulase producer Trichoderma reesei.</title>
        <authorList>
            <person name="Yang D."/>
            <person name="Pomraning K."/>
            <person name="Kopchinskiy A."/>
            <person name="Karimi Aghcheh R."/>
            <person name="Atanasova L."/>
            <person name="Chenthamara K."/>
            <person name="Baker S.E."/>
            <person name="Zhang R."/>
            <person name="Shen Q."/>
            <person name="Freitag M."/>
            <person name="Kubicek C.P."/>
            <person name="Druzhinina I.S."/>
        </authorList>
    </citation>
    <scope>NUCLEOTIDE SEQUENCE [LARGE SCALE GENOMIC DNA]</scope>
    <source>
        <strain evidence="14 15">CBS 125925</strain>
    </source>
</reference>
<dbReference type="SFLD" id="SFLDS00052">
    <property type="entry name" value="Ferric_Reductase_Domain"/>
    <property type="match status" value="1"/>
</dbReference>
<dbReference type="PANTHER" id="PTHR32361:SF9">
    <property type="entry name" value="FERRIC REDUCTASE TRANSMEMBRANE COMPONENT 3-RELATED"/>
    <property type="match status" value="1"/>
</dbReference>
<dbReference type="GO" id="GO:0015677">
    <property type="term" value="P:copper ion import"/>
    <property type="evidence" value="ECO:0007669"/>
    <property type="project" value="TreeGrafter"/>
</dbReference>
<keyword evidence="4 12" id="KW-0812">Transmembrane</keyword>
<organism evidence="14 15">
    <name type="scientific">Trichoderma parareesei</name>
    <name type="common">Filamentous fungus</name>
    <dbReference type="NCBI Taxonomy" id="858221"/>
    <lineage>
        <taxon>Eukaryota</taxon>
        <taxon>Fungi</taxon>
        <taxon>Dikarya</taxon>
        <taxon>Ascomycota</taxon>
        <taxon>Pezizomycotina</taxon>
        <taxon>Sordariomycetes</taxon>
        <taxon>Hypocreomycetidae</taxon>
        <taxon>Hypocreales</taxon>
        <taxon>Hypocreaceae</taxon>
        <taxon>Trichoderma</taxon>
    </lineage>
</organism>
<dbReference type="GO" id="GO:0006826">
    <property type="term" value="P:iron ion transport"/>
    <property type="evidence" value="ECO:0007669"/>
    <property type="project" value="TreeGrafter"/>
</dbReference>
<comment type="similarity">
    <text evidence="2">Belongs to the ferric reductase (FRE) family.</text>
</comment>
<keyword evidence="5" id="KW-0249">Electron transport</keyword>
<dbReference type="AlphaFoldDB" id="A0A2H2ZJI8"/>
<dbReference type="Proteomes" id="UP000219286">
    <property type="component" value="Unassembled WGS sequence"/>
</dbReference>
<keyword evidence="3" id="KW-0813">Transport</keyword>
<evidence type="ECO:0000256" key="12">
    <source>
        <dbReference type="SAM" id="Phobius"/>
    </source>
</evidence>
<evidence type="ECO:0000256" key="9">
    <source>
        <dbReference type="ARBA" id="ARBA00023136"/>
    </source>
</evidence>
<evidence type="ECO:0000256" key="11">
    <source>
        <dbReference type="SAM" id="MobiDB-lite"/>
    </source>
</evidence>
<evidence type="ECO:0000256" key="10">
    <source>
        <dbReference type="ARBA" id="ARBA00023180"/>
    </source>
</evidence>
<accession>A0A2H2ZJI8</accession>
<dbReference type="PANTHER" id="PTHR32361">
    <property type="entry name" value="FERRIC/CUPRIC REDUCTASE TRANSMEMBRANE COMPONENT"/>
    <property type="match status" value="1"/>
</dbReference>
<comment type="subcellular location">
    <subcellularLocation>
        <location evidence="1">Membrane</location>
        <topology evidence="1">Multi-pass membrane protein</topology>
    </subcellularLocation>
</comment>
<keyword evidence="10" id="KW-0325">Glycoprotein</keyword>
<feature type="transmembrane region" description="Helical" evidence="12">
    <location>
        <begin position="232"/>
        <end position="253"/>
    </location>
</feature>
<dbReference type="Gene3D" id="3.40.50.80">
    <property type="entry name" value="Nucleotide-binding domain of ferredoxin-NADP reductase (FNR) module"/>
    <property type="match status" value="1"/>
</dbReference>
<evidence type="ECO:0000256" key="4">
    <source>
        <dbReference type="ARBA" id="ARBA00022692"/>
    </source>
</evidence>
<keyword evidence="15" id="KW-1185">Reference proteome</keyword>
<evidence type="ECO:0000313" key="14">
    <source>
        <dbReference type="EMBL" id="OTA00895.1"/>
    </source>
</evidence>
<dbReference type="CDD" id="cd06186">
    <property type="entry name" value="NOX_Duox_like_FAD_NADP"/>
    <property type="match status" value="1"/>
</dbReference>
<dbReference type="GO" id="GO:0006879">
    <property type="term" value="P:intracellular iron ion homeostasis"/>
    <property type="evidence" value="ECO:0007669"/>
    <property type="project" value="TreeGrafter"/>
</dbReference>
<dbReference type="EMBL" id="LFMI01000163">
    <property type="protein sequence ID" value="OTA00895.1"/>
    <property type="molecule type" value="Genomic_DNA"/>
</dbReference>
<dbReference type="InterPro" id="IPR013130">
    <property type="entry name" value="Fe3_Rdtase_TM_dom"/>
</dbReference>
<keyword evidence="6 12" id="KW-1133">Transmembrane helix</keyword>
<dbReference type="OrthoDB" id="10006946at2759"/>
<dbReference type="InterPro" id="IPR051410">
    <property type="entry name" value="Ferric/Cupric_Reductase"/>
</dbReference>
<sequence length="599" mass="65726">MTASSSAFAHREVLNHRQMYAFIGSMVGLAAIFICFHWGRRLAQKSSVGKKGVSTVAALSRGLVKKKRKKEKKKMLRWGNRKPRNVLLRTAPGLPSRAHAILIFLYLAINIIITFTDIDNSVMKMNSNLASRAAWMAIANLVVVIFLALKNTPLAFLTAWSYERLNILHQIAGSMCIIFVIIHASCYSSYFGLAGRIAILREESVIYGEIAGVSFFIVGFAGAVIRRWWYELFYYVHISFWILAIVMVGLHQPKFGEKIVYVVIVTAGIWVLDRLIRMARLLIYSTNNSAVLTPLPHGGTRVTLKKAPLGAVSGQHCFLWIPSIRTCETHPFTIASMDPLEFVVNSYDGFTRDLHRYAVKHPGATVRASVEGAYGTLPDASEYERVILVAGGSGSTFTFGMALNMLKEKTAAQLNKKITFIWMVKSESHLNWFASHLDTLAKDERVELQLYVTRPMEKKADDELGLGSASATSPPETDVEKAVAAVTAEPLVSSSSSSASSSSSSSSSSSKSIADETDSTQNTAAAETQPHAYSSFIRRGKPEVSSLIRTSIEETPAGERVLVLGCGPDGLMAQVRNTTAACIRSDGPGVELHCEQFGW</sequence>
<feature type="transmembrane region" description="Helical" evidence="12">
    <location>
        <begin position="20"/>
        <end position="39"/>
    </location>
</feature>
<dbReference type="InterPro" id="IPR013121">
    <property type="entry name" value="Fe_red_NAD-bd_6"/>
</dbReference>
<dbReference type="InterPro" id="IPR017927">
    <property type="entry name" value="FAD-bd_FR_type"/>
</dbReference>
<name>A0A2H2ZJI8_TRIPA</name>
<gene>
    <name evidence="14" type="ORF">A9Z42_0011950</name>
</gene>
<evidence type="ECO:0000313" key="15">
    <source>
        <dbReference type="Proteomes" id="UP000219286"/>
    </source>
</evidence>
<dbReference type="Pfam" id="PF08022">
    <property type="entry name" value="FAD_binding_8"/>
    <property type="match status" value="1"/>
</dbReference>
<dbReference type="PROSITE" id="PS51384">
    <property type="entry name" value="FAD_FR"/>
    <property type="match status" value="1"/>
</dbReference>
<keyword evidence="9 12" id="KW-0472">Membrane</keyword>
<evidence type="ECO:0000256" key="8">
    <source>
        <dbReference type="ARBA" id="ARBA00023065"/>
    </source>
</evidence>
<evidence type="ECO:0000256" key="5">
    <source>
        <dbReference type="ARBA" id="ARBA00022982"/>
    </source>
</evidence>
<dbReference type="Pfam" id="PF08030">
    <property type="entry name" value="NAD_binding_6"/>
    <property type="match status" value="1"/>
</dbReference>
<feature type="region of interest" description="Disordered" evidence="11">
    <location>
        <begin position="461"/>
        <end position="537"/>
    </location>
</feature>
<feature type="transmembrane region" description="Helical" evidence="12">
    <location>
        <begin position="98"/>
        <end position="115"/>
    </location>
</feature>
<dbReference type="InterPro" id="IPR039261">
    <property type="entry name" value="FNR_nucleotide-bd"/>
</dbReference>
<feature type="transmembrane region" description="Helical" evidence="12">
    <location>
        <begin position="259"/>
        <end position="276"/>
    </location>
</feature>
<evidence type="ECO:0000256" key="2">
    <source>
        <dbReference type="ARBA" id="ARBA00006278"/>
    </source>
</evidence>
<feature type="domain" description="FAD-binding FR-type" evidence="13">
    <location>
        <begin position="268"/>
        <end position="380"/>
    </location>
</feature>
<evidence type="ECO:0000256" key="3">
    <source>
        <dbReference type="ARBA" id="ARBA00022448"/>
    </source>
</evidence>
<proteinExistence type="inferred from homology"/>
<feature type="transmembrane region" description="Helical" evidence="12">
    <location>
        <begin position="205"/>
        <end position="225"/>
    </location>
</feature>
<feature type="compositionally biased region" description="Low complexity" evidence="11">
    <location>
        <begin position="493"/>
        <end position="512"/>
    </location>
</feature>
<evidence type="ECO:0000256" key="1">
    <source>
        <dbReference type="ARBA" id="ARBA00004141"/>
    </source>
</evidence>
<dbReference type="GO" id="GO:0005886">
    <property type="term" value="C:plasma membrane"/>
    <property type="evidence" value="ECO:0007669"/>
    <property type="project" value="TreeGrafter"/>
</dbReference>
<dbReference type="Pfam" id="PF01794">
    <property type="entry name" value="Ferric_reduct"/>
    <property type="match status" value="1"/>
</dbReference>
<feature type="transmembrane region" description="Helical" evidence="12">
    <location>
        <begin position="135"/>
        <end position="159"/>
    </location>
</feature>
<keyword evidence="7" id="KW-0560">Oxidoreductase</keyword>
<protein>
    <submittedName>
        <fullName evidence="14">Ferric reductase</fullName>
    </submittedName>
</protein>
<dbReference type="SUPFAM" id="SSF52343">
    <property type="entry name" value="Ferredoxin reductase-like, C-terminal NADP-linked domain"/>
    <property type="match status" value="1"/>
</dbReference>
<feature type="transmembrane region" description="Helical" evidence="12">
    <location>
        <begin position="171"/>
        <end position="193"/>
    </location>
</feature>
<keyword evidence="8" id="KW-0406">Ion transport</keyword>
<dbReference type="InterPro" id="IPR013112">
    <property type="entry name" value="FAD-bd_8"/>
</dbReference>
<dbReference type="SFLD" id="SFLDG01168">
    <property type="entry name" value="Ferric_reductase_subgroup_(FRE"/>
    <property type="match status" value="1"/>
</dbReference>
<comment type="caution">
    <text evidence="14">The sequence shown here is derived from an EMBL/GenBank/DDBJ whole genome shotgun (WGS) entry which is preliminary data.</text>
</comment>
<evidence type="ECO:0000256" key="6">
    <source>
        <dbReference type="ARBA" id="ARBA00022989"/>
    </source>
</evidence>